<proteinExistence type="predicted"/>
<evidence type="ECO:0000313" key="4">
    <source>
        <dbReference type="Proteomes" id="UP001597036"/>
    </source>
</evidence>
<dbReference type="EMBL" id="JBHTHQ010000001">
    <property type="protein sequence ID" value="MFD0704154.1"/>
    <property type="molecule type" value="Genomic_DNA"/>
</dbReference>
<keyword evidence="2" id="KW-1133">Transmembrane helix</keyword>
<keyword evidence="2" id="KW-0472">Membrane</keyword>
<feature type="compositionally biased region" description="Low complexity" evidence="1">
    <location>
        <begin position="95"/>
        <end position="109"/>
    </location>
</feature>
<sequence length="191" mass="21155">MGADIFRVLATVCISLAVLTFIVAVVLYYVLRIREVKRVLSGQAQSEEIESMRSARWGTWIENSDASHGDAYDDFYHRVPSPSTLQRNQQRDFSHSSSSLGSSSLANSLSAMPHSYEPQLSFVEIRDSDEEHNEDETTLAYRGIEVSVGSSRVSFDDVDEEESSDTSGSDEGATTLVSDELVKKSNILPHN</sequence>
<keyword evidence="4" id="KW-1185">Reference proteome</keyword>
<evidence type="ECO:0000313" key="3">
    <source>
        <dbReference type="EMBL" id="MFD0704154.1"/>
    </source>
</evidence>
<evidence type="ECO:0000256" key="2">
    <source>
        <dbReference type="SAM" id="Phobius"/>
    </source>
</evidence>
<name>A0ABW2Y1N2_9BIFI</name>
<gene>
    <name evidence="3" type="ORF">ACFQY8_00070</name>
</gene>
<organism evidence="3 4">
    <name type="scientific">Alloscardovia venturai</name>
    <dbReference type="NCBI Taxonomy" id="1769421"/>
    <lineage>
        <taxon>Bacteria</taxon>
        <taxon>Bacillati</taxon>
        <taxon>Actinomycetota</taxon>
        <taxon>Actinomycetes</taxon>
        <taxon>Bifidobacteriales</taxon>
        <taxon>Bifidobacteriaceae</taxon>
        <taxon>Alloscardovia</taxon>
    </lineage>
</organism>
<feature type="region of interest" description="Disordered" evidence="1">
    <location>
        <begin position="86"/>
        <end position="109"/>
    </location>
</feature>
<feature type="transmembrane region" description="Helical" evidence="2">
    <location>
        <begin position="6"/>
        <end position="31"/>
    </location>
</feature>
<comment type="caution">
    <text evidence="3">The sequence shown here is derived from an EMBL/GenBank/DDBJ whole genome shotgun (WGS) entry which is preliminary data.</text>
</comment>
<evidence type="ECO:0000256" key="1">
    <source>
        <dbReference type="SAM" id="MobiDB-lite"/>
    </source>
</evidence>
<dbReference type="RefSeq" id="WP_377937428.1">
    <property type="nucleotide sequence ID" value="NZ_JBHTHQ010000001.1"/>
</dbReference>
<dbReference type="Proteomes" id="UP001597036">
    <property type="component" value="Unassembled WGS sequence"/>
</dbReference>
<accession>A0ABW2Y1N2</accession>
<keyword evidence="2" id="KW-0812">Transmembrane</keyword>
<protein>
    <submittedName>
        <fullName evidence="3">Uncharacterized protein</fullName>
    </submittedName>
</protein>
<reference evidence="4" key="1">
    <citation type="journal article" date="2019" name="Int. J. Syst. Evol. Microbiol.">
        <title>The Global Catalogue of Microorganisms (GCM) 10K type strain sequencing project: providing services to taxonomists for standard genome sequencing and annotation.</title>
        <authorList>
            <consortium name="The Broad Institute Genomics Platform"/>
            <consortium name="The Broad Institute Genome Sequencing Center for Infectious Disease"/>
            <person name="Wu L."/>
            <person name="Ma J."/>
        </authorList>
    </citation>
    <scope>NUCLEOTIDE SEQUENCE [LARGE SCALE GENOMIC DNA]</scope>
    <source>
        <strain evidence="4">CCM 8604</strain>
    </source>
</reference>
<feature type="region of interest" description="Disordered" evidence="1">
    <location>
        <begin position="151"/>
        <end position="191"/>
    </location>
</feature>